<accession>A0A4R7VES5</accession>
<dbReference type="CDD" id="cd00093">
    <property type="entry name" value="HTH_XRE"/>
    <property type="match status" value="1"/>
</dbReference>
<evidence type="ECO:0000259" key="1">
    <source>
        <dbReference type="PROSITE" id="PS50943"/>
    </source>
</evidence>
<name>A0A4R7VES5_9PSED</name>
<dbReference type="SUPFAM" id="SSF47413">
    <property type="entry name" value="lambda repressor-like DNA-binding domains"/>
    <property type="match status" value="1"/>
</dbReference>
<reference evidence="2 3" key="1">
    <citation type="submission" date="2019-03" db="EMBL/GenBank/DDBJ databases">
        <title>Genomic analyses of the natural microbiome of Caenorhabditis elegans.</title>
        <authorList>
            <person name="Samuel B."/>
        </authorList>
    </citation>
    <scope>NUCLEOTIDE SEQUENCE [LARGE SCALE GENOMIC DNA]</scope>
    <source>
        <strain evidence="2 3">BIGb0525</strain>
    </source>
</reference>
<dbReference type="SMART" id="SM00530">
    <property type="entry name" value="HTH_XRE"/>
    <property type="match status" value="1"/>
</dbReference>
<dbReference type="GO" id="GO:0003677">
    <property type="term" value="F:DNA binding"/>
    <property type="evidence" value="ECO:0007669"/>
    <property type="project" value="UniProtKB-KW"/>
</dbReference>
<dbReference type="RefSeq" id="WP_244294943.1">
    <property type="nucleotide sequence ID" value="NZ_SOCQ01000006.1"/>
</dbReference>
<sequence length="96" mass="10829">MIFISLKSHMGDILILDNPAIFAERIRQLRKAKGYSQLMLAHKAKCSRKTIIDLEAGENVAFYTVFRVIAALGMALEIVDNRIDLKSLADLVEHDE</sequence>
<evidence type="ECO:0000313" key="3">
    <source>
        <dbReference type="Proteomes" id="UP000295804"/>
    </source>
</evidence>
<dbReference type="Gene3D" id="1.10.260.40">
    <property type="entry name" value="lambda repressor-like DNA-binding domains"/>
    <property type="match status" value="1"/>
</dbReference>
<evidence type="ECO:0000313" key="2">
    <source>
        <dbReference type="EMBL" id="TDV47723.1"/>
    </source>
</evidence>
<organism evidence="2 3">
    <name type="scientific">Pseudomonas helmanticensis</name>
    <dbReference type="NCBI Taxonomy" id="1471381"/>
    <lineage>
        <taxon>Bacteria</taxon>
        <taxon>Pseudomonadati</taxon>
        <taxon>Pseudomonadota</taxon>
        <taxon>Gammaproteobacteria</taxon>
        <taxon>Pseudomonadales</taxon>
        <taxon>Pseudomonadaceae</taxon>
        <taxon>Pseudomonas</taxon>
    </lineage>
</organism>
<feature type="domain" description="HTH cro/C1-type" evidence="1">
    <location>
        <begin position="26"/>
        <end position="79"/>
    </location>
</feature>
<protein>
    <submittedName>
        <fullName evidence="2">DNA-binding XRE family transcriptional regulator</fullName>
    </submittedName>
</protein>
<dbReference type="PROSITE" id="PS50943">
    <property type="entry name" value="HTH_CROC1"/>
    <property type="match status" value="1"/>
</dbReference>
<dbReference type="Proteomes" id="UP000295804">
    <property type="component" value="Unassembled WGS sequence"/>
</dbReference>
<dbReference type="AlphaFoldDB" id="A0A4R7VES5"/>
<dbReference type="InterPro" id="IPR010982">
    <property type="entry name" value="Lambda_DNA-bd_dom_sf"/>
</dbReference>
<proteinExistence type="predicted"/>
<dbReference type="Pfam" id="PF01381">
    <property type="entry name" value="HTH_3"/>
    <property type="match status" value="1"/>
</dbReference>
<dbReference type="InterPro" id="IPR001387">
    <property type="entry name" value="Cro/C1-type_HTH"/>
</dbReference>
<dbReference type="EMBL" id="SOCQ01000006">
    <property type="protein sequence ID" value="TDV47723.1"/>
    <property type="molecule type" value="Genomic_DNA"/>
</dbReference>
<gene>
    <name evidence="2" type="ORF">EDF87_106302</name>
</gene>
<keyword evidence="2" id="KW-0238">DNA-binding</keyword>
<comment type="caution">
    <text evidence="2">The sequence shown here is derived from an EMBL/GenBank/DDBJ whole genome shotgun (WGS) entry which is preliminary data.</text>
</comment>